<accession>I3D1B1</accession>
<evidence type="ECO:0000313" key="1">
    <source>
        <dbReference type="EMBL" id="EIJ65504.1"/>
    </source>
</evidence>
<dbReference type="Pfam" id="PF09754">
    <property type="entry name" value="PAC2"/>
    <property type="match status" value="1"/>
</dbReference>
<evidence type="ECO:0008006" key="3">
    <source>
        <dbReference type="Google" id="ProtNLM"/>
    </source>
</evidence>
<dbReference type="PANTHER" id="PTHR35610">
    <property type="entry name" value="3-ISOPROPYLMALATE DEHYDRATASE-RELATED"/>
    <property type="match status" value="1"/>
</dbReference>
<dbReference type="EMBL" id="AEXL02000120">
    <property type="protein sequence ID" value="EIJ65504.1"/>
    <property type="molecule type" value="Genomic_DNA"/>
</dbReference>
<dbReference type="Gene3D" id="3.40.50.10900">
    <property type="entry name" value="PAC-like subunit"/>
    <property type="match status" value="1"/>
</dbReference>
<keyword evidence="2" id="KW-1185">Reference proteome</keyword>
<dbReference type="RefSeq" id="WP_008300517.1">
    <property type="nucleotide sequence ID" value="NZ_AEXL02000120.1"/>
</dbReference>
<dbReference type="PANTHER" id="PTHR35610:SF7">
    <property type="entry name" value="3-ISOPROPYLMALATE DEHYDRATASE"/>
    <property type="match status" value="1"/>
</dbReference>
<proteinExistence type="predicted"/>
<organism evidence="1 2">
    <name type="scientific">Candidatus Nitrosopumilus salarius BD31</name>
    <dbReference type="NCBI Taxonomy" id="859350"/>
    <lineage>
        <taxon>Archaea</taxon>
        <taxon>Nitrososphaerota</taxon>
        <taxon>Nitrososphaeria</taxon>
        <taxon>Nitrosopumilales</taxon>
        <taxon>Nitrosopumilaceae</taxon>
        <taxon>Nitrosopumilus</taxon>
    </lineage>
</organism>
<evidence type="ECO:0000313" key="2">
    <source>
        <dbReference type="Proteomes" id="UP000003423"/>
    </source>
</evidence>
<protein>
    <recommendedName>
        <fullName evidence="3">PAC2 family protein</fullName>
    </recommendedName>
</protein>
<comment type="caution">
    <text evidence="1">The sequence shown here is derived from an EMBL/GenBank/DDBJ whole genome shotgun (WGS) entry which is preliminary data.</text>
</comment>
<dbReference type="PATRIC" id="fig|859350.6.peg.1442"/>
<gene>
    <name evidence="1" type="ORF">BD31_I0676</name>
</gene>
<reference evidence="1 2" key="1">
    <citation type="journal article" date="2012" name="J. Bacteriol.">
        <title>Genome sequence of "Candidatus Nitrosopumilus salaria" BD31, an ammonia-oxidizing archaeon from the San Francisco Bay estuary.</title>
        <authorList>
            <person name="Mosier A.C."/>
            <person name="Allen E.E."/>
            <person name="Kim M."/>
            <person name="Ferriera S."/>
            <person name="Francis C.A."/>
        </authorList>
    </citation>
    <scope>NUCLEOTIDE SEQUENCE [LARGE SCALE GENOMIC DNA]</scope>
    <source>
        <strain evidence="1 2">BD31</strain>
    </source>
</reference>
<dbReference type="AlphaFoldDB" id="I3D1B1"/>
<dbReference type="Proteomes" id="UP000003423">
    <property type="component" value="Unassembled WGS sequence"/>
</dbReference>
<name>I3D1B1_9ARCH</name>
<sequence length="226" mass="25410">MEFIQYSEPNVVKPIIIAAMQDMGNVGSIVINFINDALKTKKFRIAKTLFPTYVIDKGGYIELPDESWEYRYTDDLIVFGGGKGQPQSNSELNALCQDVIDVSKKYSAKFIYTLGGFHTNRIFEKNPKTYITTTSQELTKQVGGLGIDTTPQKSIITGFNGLILGFAKKNNIQGIGMYGELNEPEIPQYRAAISIIKIIEKLTYRKLGDTTQLEIMAQEIEQKFKN</sequence>
<dbReference type="InterPro" id="IPR019151">
    <property type="entry name" value="Proteasome_assmbl_chaperone_2"/>
</dbReference>
<dbReference type="InterPro" id="IPR038389">
    <property type="entry name" value="PSMG2_sf"/>
</dbReference>
<dbReference type="OrthoDB" id="31247at2157"/>
<dbReference type="SUPFAM" id="SSF159659">
    <property type="entry name" value="Cgl1923-like"/>
    <property type="match status" value="1"/>
</dbReference>